<comment type="caution">
    <text evidence="2">The sequence shown here is derived from an EMBL/GenBank/DDBJ whole genome shotgun (WGS) entry which is preliminary data.</text>
</comment>
<dbReference type="RefSeq" id="WP_134451186.1">
    <property type="nucleotide sequence ID" value="NZ_SOFY01000031.1"/>
</dbReference>
<evidence type="ECO:0000313" key="2">
    <source>
        <dbReference type="EMBL" id="TFC48885.1"/>
    </source>
</evidence>
<accession>A0AAQ2C7D8</accession>
<feature type="domain" description="BON" evidence="1">
    <location>
        <begin position="84"/>
        <end position="152"/>
    </location>
</feature>
<dbReference type="PROSITE" id="PS50914">
    <property type="entry name" value="BON"/>
    <property type="match status" value="3"/>
</dbReference>
<dbReference type="Pfam" id="PF04972">
    <property type="entry name" value="BON"/>
    <property type="match status" value="3"/>
</dbReference>
<dbReference type="Proteomes" id="UP000297403">
    <property type="component" value="Unassembled WGS sequence"/>
</dbReference>
<sequence>MTTTEDEPNDLEVQAEVSDELNWMPGLDPAHIGVSVNDGVVTLAGEVSNHAERIAATEAALRVRGVTAVADDLTVRSSAVAEHTDTEIARAVQNALSWTAGIPRDAVKAEARDHIVTLSGTVDWNYQREAARAAVERISGVHLVDSRIGLTRRPSATDTEELIHKAILRSAQLDADNIAVGIQGSEVTLTGSVRSWAEKKQAGKAAWRSPHVSEVHNHLTVRAF</sequence>
<organism evidence="2 3">
    <name type="scientific">Cryobacterium shii</name>
    <dbReference type="NCBI Taxonomy" id="1259235"/>
    <lineage>
        <taxon>Bacteria</taxon>
        <taxon>Bacillati</taxon>
        <taxon>Actinomycetota</taxon>
        <taxon>Actinomycetes</taxon>
        <taxon>Micrococcales</taxon>
        <taxon>Microbacteriaceae</taxon>
        <taxon>Cryobacterium</taxon>
    </lineage>
</organism>
<dbReference type="AlphaFoldDB" id="A0AAQ2C7D8"/>
<evidence type="ECO:0000313" key="3">
    <source>
        <dbReference type="Proteomes" id="UP000297403"/>
    </source>
</evidence>
<proteinExistence type="predicted"/>
<evidence type="ECO:0000259" key="1">
    <source>
        <dbReference type="PROSITE" id="PS50914"/>
    </source>
</evidence>
<dbReference type="PANTHER" id="PTHR34606:SF15">
    <property type="entry name" value="BON DOMAIN-CONTAINING PROTEIN"/>
    <property type="match status" value="1"/>
</dbReference>
<dbReference type="PANTHER" id="PTHR34606">
    <property type="entry name" value="BON DOMAIN-CONTAINING PROTEIN"/>
    <property type="match status" value="1"/>
</dbReference>
<dbReference type="InterPro" id="IPR051686">
    <property type="entry name" value="Lipoprotein_DolP"/>
</dbReference>
<gene>
    <name evidence="2" type="ORF">E3O49_06650</name>
</gene>
<protein>
    <submittedName>
        <fullName evidence="2">BON domain-containing protein</fullName>
    </submittedName>
</protein>
<name>A0AAQ2C7D8_9MICO</name>
<dbReference type="SMART" id="SM00749">
    <property type="entry name" value="BON"/>
    <property type="match status" value="3"/>
</dbReference>
<feature type="domain" description="BON" evidence="1">
    <location>
        <begin position="155"/>
        <end position="223"/>
    </location>
</feature>
<keyword evidence="3" id="KW-1185">Reference proteome</keyword>
<reference evidence="2 3" key="1">
    <citation type="submission" date="2019-03" db="EMBL/GenBank/DDBJ databases">
        <title>Genomics of glacier-inhabiting Cryobacterium strains.</title>
        <authorList>
            <person name="Liu Q."/>
            <person name="Xin Y.-H."/>
        </authorList>
    </citation>
    <scope>NUCLEOTIDE SEQUENCE [LARGE SCALE GENOMIC DNA]</scope>
    <source>
        <strain evidence="3">TMT1-22</strain>
    </source>
</reference>
<dbReference type="Gene3D" id="3.30.1340.30">
    <property type="match status" value="3"/>
</dbReference>
<dbReference type="EMBL" id="SOFY01000031">
    <property type="protein sequence ID" value="TFC48885.1"/>
    <property type="molecule type" value="Genomic_DNA"/>
</dbReference>
<dbReference type="InterPro" id="IPR007055">
    <property type="entry name" value="BON_dom"/>
</dbReference>
<dbReference type="InterPro" id="IPR014004">
    <property type="entry name" value="Transpt-assoc_nodulatn_dom_bac"/>
</dbReference>
<feature type="domain" description="BON" evidence="1">
    <location>
        <begin position="9"/>
        <end position="77"/>
    </location>
</feature>